<comment type="caution">
    <text evidence="1">The sequence shown here is derived from an EMBL/GenBank/DDBJ whole genome shotgun (WGS) entry which is preliminary data.</text>
</comment>
<accession>A0ACB1ANR8</accession>
<sequence length="78" mass="9525">MDEYENLEKELKDRYNVYVTLFRNLHYLKQQVRKLEIFLFLFHFVGIPLRSILSVSPYVPFCRREILSPTDTHCKIIF</sequence>
<organism evidence="1 2">
    <name type="scientific">Meloidogyne enterolobii</name>
    <name type="common">Root-knot nematode worm</name>
    <name type="synonym">Meloidogyne mayaguensis</name>
    <dbReference type="NCBI Taxonomy" id="390850"/>
    <lineage>
        <taxon>Eukaryota</taxon>
        <taxon>Metazoa</taxon>
        <taxon>Ecdysozoa</taxon>
        <taxon>Nematoda</taxon>
        <taxon>Chromadorea</taxon>
        <taxon>Rhabditida</taxon>
        <taxon>Tylenchina</taxon>
        <taxon>Tylenchomorpha</taxon>
        <taxon>Tylenchoidea</taxon>
        <taxon>Meloidogynidae</taxon>
        <taxon>Meloidogyninae</taxon>
        <taxon>Meloidogyne</taxon>
    </lineage>
</organism>
<dbReference type="Proteomes" id="UP001497535">
    <property type="component" value="Unassembled WGS sequence"/>
</dbReference>
<protein>
    <submittedName>
        <fullName evidence="1">Uncharacterized protein</fullName>
    </submittedName>
</protein>
<name>A0ACB1ANR8_MELEN</name>
<gene>
    <name evidence="1" type="ORF">MENTE1834_LOCUS40091</name>
</gene>
<evidence type="ECO:0000313" key="1">
    <source>
        <dbReference type="EMBL" id="CAK5092262.1"/>
    </source>
</evidence>
<keyword evidence="2" id="KW-1185">Reference proteome</keyword>
<dbReference type="EMBL" id="CAVMJV010000093">
    <property type="protein sequence ID" value="CAK5092262.1"/>
    <property type="molecule type" value="Genomic_DNA"/>
</dbReference>
<evidence type="ECO:0000313" key="2">
    <source>
        <dbReference type="Proteomes" id="UP001497535"/>
    </source>
</evidence>
<proteinExistence type="predicted"/>
<reference evidence="1" key="1">
    <citation type="submission" date="2023-11" db="EMBL/GenBank/DDBJ databases">
        <authorList>
            <person name="Poullet M."/>
        </authorList>
    </citation>
    <scope>NUCLEOTIDE SEQUENCE</scope>
    <source>
        <strain evidence="1">E1834</strain>
    </source>
</reference>